<dbReference type="Proteomes" id="UP000248714">
    <property type="component" value="Unassembled WGS sequence"/>
</dbReference>
<organism evidence="1 2">
    <name type="scientific">Lentzea atacamensis</name>
    <dbReference type="NCBI Taxonomy" id="531938"/>
    <lineage>
        <taxon>Bacteria</taxon>
        <taxon>Bacillati</taxon>
        <taxon>Actinomycetota</taxon>
        <taxon>Actinomycetes</taxon>
        <taxon>Pseudonocardiales</taxon>
        <taxon>Pseudonocardiaceae</taxon>
        <taxon>Lentzea</taxon>
    </lineage>
</organism>
<sequence>MASMSNVLRSVSISGVHRLAARRIVLPWVLGRLRPAGSLLETARVAAPCPPSCSPATATSPPW</sequence>
<protein>
    <submittedName>
        <fullName evidence="1">Uncharacterized protein</fullName>
    </submittedName>
</protein>
<dbReference type="RefSeq" id="WP_146771731.1">
    <property type="nucleotide sequence ID" value="NZ_QLTT01000003.1"/>
</dbReference>
<reference evidence="1 2" key="1">
    <citation type="submission" date="2018-06" db="EMBL/GenBank/DDBJ databases">
        <title>Genomic Encyclopedia of Type Strains, Phase IV (KMG-IV): sequencing the most valuable type-strain genomes for metagenomic binning, comparative biology and taxonomic classification.</title>
        <authorList>
            <person name="Goeker M."/>
        </authorList>
    </citation>
    <scope>NUCLEOTIDE SEQUENCE [LARGE SCALE GENOMIC DNA]</scope>
    <source>
        <strain evidence="1 2">DSM 45479</strain>
    </source>
</reference>
<evidence type="ECO:0000313" key="1">
    <source>
        <dbReference type="EMBL" id="RAS67098.1"/>
    </source>
</evidence>
<name>A0ABX9EB19_9PSEU</name>
<gene>
    <name evidence="1" type="ORF">C8D87_103437</name>
</gene>
<comment type="caution">
    <text evidence="1">The sequence shown here is derived from an EMBL/GenBank/DDBJ whole genome shotgun (WGS) entry which is preliminary data.</text>
</comment>
<proteinExistence type="predicted"/>
<evidence type="ECO:0000313" key="2">
    <source>
        <dbReference type="Proteomes" id="UP000248714"/>
    </source>
</evidence>
<dbReference type="EMBL" id="QLTT01000003">
    <property type="protein sequence ID" value="RAS67098.1"/>
    <property type="molecule type" value="Genomic_DNA"/>
</dbReference>
<keyword evidence="2" id="KW-1185">Reference proteome</keyword>
<accession>A0ABX9EB19</accession>